<keyword evidence="2" id="KW-1185">Reference proteome</keyword>
<feature type="non-terminal residue" evidence="1">
    <location>
        <position position="1"/>
    </location>
</feature>
<dbReference type="Proteomes" id="UP001153678">
    <property type="component" value="Unassembled WGS sequence"/>
</dbReference>
<name>A0A9W4X2L9_9GLOM</name>
<gene>
    <name evidence="1" type="ORF">FWILDA_LOCUS18080</name>
</gene>
<feature type="non-terminal residue" evidence="1">
    <location>
        <position position="46"/>
    </location>
</feature>
<comment type="caution">
    <text evidence="1">The sequence shown here is derived from an EMBL/GenBank/DDBJ whole genome shotgun (WGS) entry which is preliminary data.</text>
</comment>
<evidence type="ECO:0000313" key="1">
    <source>
        <dbReference type="EMBL" id="CAI2197443.1"/>
    </source>
</evidence>
<dbReference type="EMBL" id="CAMKVN010016299">
    <property type="protein sequence ID" value="CAI2197443.1"/>
    <property type="molecule type" value="Genomic_DNA"/>
</dbReference>
<sequence length="46" mass="5321">VDNLINKLPLVRQDAKTQIQLAQQKQKKYHDKNTKISVTFNIGDKV</sequence>
<reference evidence="1" key="1">
    <citation type="submission" date="2022-08" db="EMBL/GenBank/DDBJ databases">
        <authorList>
            <person name="Kallberg Y."/>
            <person name="Tangrot J."/>
            <person name="Rosling A."/>
        </authorList>
    </citation>
    <scope>NUCLEOTIDE SEQUENCE</scope>
    <source>
        <strain evidence="1">Wild A</strain>
    </source>
</reference>
<dbReference type="AlphaFoldDB" id="A0A9W4X2L9"/>
<proteinExistence type="predicted"/>
<evidence type="ECO:0000313" key="2">
    <source>
        <dbReference type="Proteomes" id="UP001153678"/>
    </source>
</evidence>
<protein>
    <submittedName>
        <fullName evidence="1">4805_t:CDS:1</fullName>
    </submittedName>
</protein>
<organism evidence="1 2">
    <name type="scientific">Funneliformis geosporum</name>
    <dbReference type="NCBI Taxonomy" id="1117311"/>
    <lineage>
        <taxon>Eukaryota</taxon>
        <taxon>Fungi</taxon>
        <taxon>Fungi incertae sedis</taxon>
        <taxon>Mucoromycota</taxon>
        <taxon>Glomeromycotina</taxon>
        <taxon>Glomeromycetes</taxon>
        <taxon>Glomerales</taxon>
        <taxon>Glomeraceae</taxon>
        <taxon>Funneliformis</taxon>
    </lineage>
</organism>
<accession>A0A9W4X2L9</accession>